<dbReference type="RefSeq" id="XP_058337490.1">
    <property type="nucleotide sequence ID" value="XM_058491744.1"/>
</dbReference>
<evidence type="ECO:0000313" key="2">
    <source>
        <dbReference type="EMBL" id="KAJ8652576.1"/>
    </source>
</evidence>
<dbReference type="PANTHER" id="PTHR24148:SF64">
    <property type="entry name" value="HETEROKARYON INCOMPATIBILITY DOMAIN-CONTAINING PROTEIN"/>
    <property type="match status" value="1"/>
</dbReference>
<dbReference type="InterPro" id="IPR052895">
    <property type="entry name" value="HetReg/Transcr_Mod"/>
</dbReference>
<dbReference type="InterPro" id="IPR010730">
    <property type="entry name" value="HET"/>
</dbReference>
<feature type="domain" description="Heterokaryon incompatibility" evidence="1">
    <location>
        <begin position="85"/>
        <end position="242"/>
    </location>
</feature>
<dbReference type="Proteomes" id="UP001234581">
    <property type="component" value="Unassembled WGS sequence"/>
</dbReference>
<organism evidence="2 3">
    <name type="scientific">Lichtheimia ornata</name>
    <dbReference type="NCBI Taxonomy" id="688661"/>
    <lineage>
        <taxon>Eukaryota</taxon>
        <taxon>Fungi</taxon>
        <taxon>Fungi incertae sedis</taxon>
        <taxon>Mucoromycota</taxon>
        <taxon>Mucoromycotina</taxon>
        <taxon>Mucoromycetes</taxon>
        <taxon>Mucorales</taxon>
        <taxon>Lichtheimiaceae</taxon>
        <taxon>Lichtheimia</taxon>
    </lineage>
</organism>
<gene>
    <name evidence="2" type="ORF">O0I10_011781</name>
</gene>
<dbReference type="AlphaFoldDB" id="A0AAD7UT03"/>
<keyword evidence="3" id="KW-1185">Reference proteome</keyword>
<dbReference type="EMBL" id="JARTCD010000100">
    <property type="protein sequence ID" value="KAJ8652576.1"/>
    <property type="molecule type" value="Genomic_DNA"/>
</dbReference>
<dbReference type="Pfam" id="PF06985">
    <property type="entry name" value="HET"/>
    <property type="match status" value="1"/>
</dbReference>
<protein>
    <recommendedName>
        <fullName evidence="1">Heterokaryon incompatibility domain-containing protein</fullName>
    </recommendedName>
</protein>
<evidence type="ECO:0000313" key="3">
    <source>
        <dbReference type="Proteomes" id="UP001234581"/>
    </source>
</evidence>
<sequence>MTIDTDEHNSDPYKIDIKLENDKDNKLKRFFEKGLNALLDDKYFLLLHVPENGNKMQVIRPATNSYHRKRIVKRINEAKRIPSFYYALSHLWGLTEDNRYHWNDISEYVDDEEGQPMKPVSMRPEKRDTLLAMLKDHPDSYWWIDVLCARTDTPLDIMGDIYTCCLECIAMIDCDPDTIPKLHTMLGARDEFPDQFWTIDYRNPDSYLPYKQIYDEKCPQMMDTLCTLQQSSWWTRVWTWQEMALPFGDVRLMSETGAHQPSCNTITLDNLYDRFSGVAAFLIFYGREQKNLNEKDALLHEKAEVVSSWLGGITDARGINKDRLEPEMSGITIHDLILSLGESTRRCYDPCDYVYGVLGMLQIKIPRMADADEVWDRFLDELDDYIDNLEDNELASGALVGTSDRARQINLLEAKNMKDVYNDLLVIEEDEFDCHNFA</sequence>
<dbReference type="GeneID" id="83219180"/>
<accession>A0AAD7UT03</accession>
<proteinExistence type="predicted"/>
<reference evidence="2 3" key="1">
    <citation type="submission" date="2023-03" db="EMBL/GenBank/DDBJ databases">
        <title>Genome sequence of Lichtheimia ornata CBS 291.66.</title>
        <authorList>
            <person name="Mohabir J.T."/>
            <person name="Shea T.P."/>
            <person name="Kurbessoian T."/>
            <person name="Berby B."/>
            <person name="Fontaine J."/>
            <person name="Livny J."/>
            <person name="Gnirke A."/>
            <person name="Stajich J.E."/>
            <person name="Cuomo C.A."/>
        </authorList>
    </citation>
    <scope>NUCLEOTIDE SEQUENCE [LARGE SCALE GENOMIC DNA]</scope>
    <source>
        <strain evidence="2">CBS 291.66</strain>
    </source>
</reference>
<name>A0AAD7UT03_9FUNG</name>
<comment type="caution">
    <text evidence="2">The sequence shown here is derived from an EMBL/GenBank/DDBJ whole genome shotgun (WGS) entry which is preliminary data.</text>
</comment>
<evidence type="ECO:0000259" key="1">
    <source>
        <dbReference type="Pfam" id="PF06985"/>
    </source>
</evidence>
<dbReference type="PANTHER" id="PTHR24148">
    <property type="entry name" value="ANKYRIN REPEAT DOMAIN-CONTAINING PROTEIN 39 HOMOLOG-RELATED"/>
    <property type="match status" value="1"/>
</dbReference>